<evidence type="ECO:0000313" key="5">
    <source>
        <dbReference type="EMBL" id="MCD9097061.1"/>
    </source>
</evidence>
<dbReference type="RefSeq" id="WP_232136002.1">
    <property type="nucleotide sequence ID" value="NZ_JAJQKU010000002.1"/>
</dbReference>
<evidence type="ECO:0000256" key="1">
    <source>
        <dbReference type="ARBA" id="ARBA00022723"/>
    </source>
</evidence>
<reference evidence="5" key="1">
    <citation type="submission" date="2021-12" db="EMBL/GenBank/DDBJ databases">
        <authorList>
            <person name="Ulrich A."/>
        </authorList>
    </citation>
    <scope>NUCLEOTIDE SEQUENCE</scope>
    <source>
        <strain evidence="5">A1P009</strain>
    </source>
</reference>
<organism evidence="5 6">
    <name type="scientific">Luteimonas fraxinea</name>
    <dbReference type="NCBI Taxonomy" id="2901869"/>
    <lineage>
        <taxon>Bacteria</taxon>
        <taxon>Pseudomonadati</taxon>
        <taxon>Pseudomonadota</taxon>
        <taxon>Gammaproteobacteria</taxon>
        <taxon>Lysobacterales</taxon>
        <taxon>Lysobacteraceae</taxon>
        <taxon>Luteimonas</taxon>
    </lineage>
</organism>
<reference evidence="5" key="2">
    <citation type="journal article" date="2022" name="Syst. Appl. Microbiol.">
        <title>Physiological and genomic characterisation of Luteimonas fraxinea sp. nov., a bacterial species associated with trees tolerant to ash dieback.</title>
        <authorList>
            <person name="Ulrich K."/>
            <person name="Becker R."/>
            <person name="Behrendt U."/>
            <person name="Kube M."/>
            <person name="Schneck V."/>
            <person name="Ulrich A."/>
        </authorList>
    </citation>
    <scope>NUCLEOTIDE SEQUENCE</scope>
    <source>
        <strain evidence="5">A1P009</strain>
    </source>
</reference>
<evidence type="ECO:0000256" key="3">
    <source>
        <dbReference type="ARBA" id="ARBA00022833"/>
    </source>
</evidence>
<comment type="caution">
    <text evidence="5">The sequence shown here is derived from an EMBL/GenBank/DDBJ whole genome shotgun (WGS) entry which is preliminary data.</text>
</comment>
<evidence type="ECO:0000313" key="6">
    <source>
        <dbReference type="Proteomes" id="UP001430360"/>
    </source>
</evidence>
<dbReference type="InterPro" id="IPR050219">
    <property type="entry name" value="DnaG_primase"/>
</dbReference>
<dbReference type="SUPFAM" id="SSF57783">
    <property type="entry name" value="Zinc beta-ribbon"/>
    <property type="match status" value="1"/>
</dbReference>
<keyword evidence="1" id="KW-0479">Metal-binding</keyword>
<keyword evidence="2" id="KW-0863">Zinc-finger</keyword>
<feature type="domain" description="Zinc finger CHC2-type" evidence="4">
    <location>
        <begin position="31"/>
        <end position="85"/>
    </location>
</feature>
<keyword evidence="6" id="KW-1185">Reference proteome</keyword>
<dbReference type="InterPro" id="IPR036977">
    <property type="entry name" value="DNA_primase_Znf_CHC2"/>
</dbReference>
<dbReference type="Gene3D" id="3.90.580.10">
    <property type="entry name" value="Zinc finger, CHC2-type domain"/>
    <property type="match status" value="1"/>
</dbReference>
<dbReference type="SMART" id="SM00400">
    <property type="entry name" value="ZnF_CHCC"/>
    <property type="match status" value="1"/>
</dbReference>
<dbReference type="PANTHER" id="PTHR30313">
    <property type="entry name" value="DNA PRIMASE"/>
    <property type="match status" value="1"/>
</dbReference>
<sequence>MSIDVEQLKAGVDLVAVVGQYVKLRKAGREFEGLCPFHKESTPSFTVNAEKGFVHCFGCGAHHDVISFVQAVTGADFHSACAQLGARDFQAARVGLLRDVEEPLACKWVALMPVPDDAPDLIAGNGWTVPLWNPKTSKLRRMKPSRVDAYRNADGALLGYVLRSDFPDRDTGKQRKWTPQVTWCVGEDGKKQWCLQAFPEPRPLLGLDALAAKPDAPVLVVEGEKCRAAGAGAWPQYAVVGWPGGSNGMGKVNWGPLAGREIVLWPDADAPGLKAMIGDRNDAGDVTPGVAMYAARAGARSIRLIDTEGQPKGWDIADALEHEGWFPRQLAAWAAGRVIEITVMPA</sequence>
<dbReference type="InterPro" id="IPR034154">
    <property type="entry name" value="TOPRIM_DnaG/twinkle"/>
</dbReference>
<accession>A0ABS8UE88</accession>
<protein>
    <submittedName>
        <fullName evidence="5">CHC2 zinc finger domain-containing protein</fullName>
    </submittedName>
</protein>
<dbReference type="Pfam" id="PF01807">
    <property type="entry name" value="Zn_ribbon_DnaG"/>
    <property type="match status" value="1"/>
</dbReference>
<evidence type="ECO:0000256" key="2">
    <source>
        <dbReference type="ARBA" id="ARBA00022771"/>
    </source>
</evidence>
<evidence type="ECO:0000259" key="4">
    <source>
        <dbReference type="SMART" id="SM00400"/>
    </source>
</evidence>
<gene>
    <name evidence="5" type="ORF">LTT95_08925</name>
</gene>
<proteinExistence type="predicted"/>
<dbReference type="InterPro" id="IPR002694">
    <property type="entry name" value="Znf_CHC2"/>
</dbReference>
<keyword evidence="3" id="KW-0862">Zinc</keyword>
<dbReference type="PANTHER" id="PTHR30313:SF2">
    <property type="entry name" value="DNA PRIMASE"/>
    <property type="match status" value="1"/>
</dbReference>
<dbReference type="CDD" id="cd01029">
    <property type="entry name" value="TOPRIM_primases"/>
    <property type="match status" value="1"/>
</dbReference>
<dbReference type="Proteomes" id="UP001430360">
    <property type="component" value="Unassembled WGS sequence"/>
</dbReference>
<dbReference type="EMBL" id="JAJQKU010000002">
    <property type="protein sequence ID" value="MCD9097061.1"/>
    <property type="molecule type" value="Genomic_DNA"/>
</dbReference>
<name>A0ABS8UE88_9GAMM</name>